<sequence>MPPLGLNAFMTIYGKCLDPTLRLLEFFKELKCNPRINF</sequence>
<organism evidence="1 2">
    <name type="scientific">Kuenenia stuttgartiensis</name>
    <dbReference type="NCBI Taxonomy" id="174633"/>
    <lineage>
        <taxon>Bacteria</taxon>
        <taxon>Pseudomonadati</taxon>
        <taxon>Planctomycetota</taxon>
        <taxon>Candidatus Brocadiia</taxon>
        <taxon>Candidatus Brocadiales</taxon>
        <taxon>Candidatus Brocadiaceae</taxon>
        <taxon>Candidatus Kuenenia</taxon>
    </lineage>
</organism>
<protein>
    <submittedName>
        <fullName evidence="1">Uncharacterized protein</fullName>
    </submittedName>
</protein>
<evidence type="ECO:0000313" key="1">
    <source>
        <dbReference type="EMBL" id="QII11704.1"/>
    </source>
</evidence>
<dbReference type="EMBL" id="CP049055">
    <property type="protein sequence ID" value="QII11704.1"/>
    <property type="molecule type" value="Genomic_DNA"/>
</dbReference>
<dbReference type="Proteomes" id="UP000501926">
    <property type="component" value="Chromosome"/>
</dbReference>
<dbReference type="AlphaFoldDB" id="A0A6G7GQR6"/>
<proteinExistence type="predicted"/>
<name>A0A6G7GQR6_KUEST</name>
<reference evidence="1 2" key="1">
    <citation type="submission" date="2020-02" db="EMBL/GenBank/DDBJ databases">
        <title>Newly sequenced genome of strain CSTR1 showed variability in Candidatus Kuenenia stuttgartiensis genomes.</title>
        <authorList>
            <person name="Ding C."/>
            <person name="Adrian L."/>
        </authorList>
    </citation>
    <scope>NUCLEOTIDE SEQUENCE [LARGE SCALE GENOMIC DNA]</scope>
    <source>
        <strain evidence="1 2">CSTR1</strain>
    </source>
</reference>
<evidence type="ECO:0000313" key="2">
    <source>
        <dbReference type="Proteomes" id="UP000501926"/>
    </source>
</evidence>
<accession>A0A6G7GQR6</accession>
<gene>
    <name evidence="1" type="ORF">KsCSTR_23250</name>
</gene>